<proteinExistence type="inferred from homology"/>
<evidence type="ECO:0000256" key="17">
    <source>
        <dbReference type="ARBA" id="ARBA00030568"/>
    </source>
</evidence>
<dbReference type="GO" id="GO:0000278">
    <property type="term" value="P:mitotic cell cycle"/>
    <property type="evidence" value="ECO:0007669"/>
    <property type="project" value="InterPro"/>
</dbReference>
<evidence type="ECO:0000256" key="1">
    <source>
        <dbReference type="ARBA" id="ARBA00004123"/>
    </source>
</evidence>
<gene>
    <name evidence="20" type="ORF">E8E12_008502</name>
</gene>
<evidence type="ECO:0000256" key="7">
    <source>
        <dbReference type="ARBA" id="ARBA00022490"/>
    </source>
</evidence>
<feature type="compositionally biased region" description="Polar residues" evidence="18">
    <location>
        <begin position="662"/>
        <end position="673"/>
    </location>
</feature>
<feature type="region of interest" description="Disordered" evidence="18">
    <location>
        <begin position="92"/>
        <end position="111"/>
    </location>
</feature>
<evidence type="ECO:0000256" key="8">
    <source>
        <dbReference type="ARBA" id="ARBA00022618"/>
    </source>
</evidence>
<evidence type="ECO:0000256" key="16">
    <source>
        <dbReference type="ARBA" id="ARBA00023328"/>
    </source>
</evidence>
<comment type="subcellular location">
    <subcellularLocation>
        <location evidence="3">Chromosome</location>
        <location evidence="3">Centromere</location>
        <location evidence="3">Kinetochore</location>
    </subcellularLocation>
    <subcellularLocation>
        <location evidence="2">Cytoplasm</location>
        <location evidence="2">Cytoskeleton</location>
        <location evidence="2">Spindle</location>
    </subcellularLocation>
    <subcellularLocation>
        <location evidence="1">Nucleus</location>
    </subcellularLocation>
</comment>
<keyword evidence="21" id="KW-1185">Reference proteome</keyword>
<keyword evidence="19" id="KW-0812">Transmembrane</keyword>
<evidence type="ECO:0000256" key="10">
    <source>
        <dbReference type="ARBA" id="ARBA00022776"/>
    </source>
</evidence>
<keyword evidence="12" id="KW-0995">Kinetochore</keyword>
<protein>
    <recommendedName>
        <fullName evidence="5">DASH complex subunit DAD2</fullName>
    </recommendedName>
    <alternativeName>
        <fullName evidence="17">Outer kinetochore protein DAD2</fullName>
    </alternativeName>
</protein>
<dbReference type="Gene3D" id="2.120.10.80">
    <property type="entry name" value="Kelch-type beta propeller"/>
    <property type="match status" value="2"/>
</dbReference>
<evidence type="ECO:0000256" key="11">
    <source>
        <dbReference type="ARBA" id="ARBA00022829"/>
    </source>
</evidence>
<evidence type="ECO:0000256" key="5">
    <source>
        <dbReference type="ARBA" id="ARBA00020260"/>
    </source>
</evidence>
<dbReference type="InterPro" id="IPR013963">
    <property type="entry name" value="DASH_Dad2"/>
</dbReference>
<dbReference type="GO" id="GO:0042729">
    <property type="term" value="C:DASH complex"/>
    <property type="evidence" value="ECO:0007669"/>
    <property type="project" value="InterPro"/>
</dbReference>
<keyword evidence="6" id="KW-0158">Chromosome</keyword>
<comment type="similarity">
    <text evidence="4">Belongs to the DASH complex DAD2 family.</text>
</comment>
<dbReference type="Proteomes" id="UP000758155">
    <property type="component" value="Unassembled WGS sequence"/>
</dbReference>
<dbReference type="InterPro" id="IPR015915">
    <property type="entry name" value="Kelch-typ_b-propeller"/>
</dbReference>
<evidence type="ECO:0000313" key="21">
    <source>
        <dbReference type="Proteomes" id="UP000758155"/>
    </source>
</evidence>
<keyword evidence="10" id="KW-0498">Mitosis</keyword>
<keyword evidence="19" id="KW-1133">Transmembrane helix</keyword>
<evidence type="ECO:0000256" key="18">
    <source>
        <dbReference type="SAM" id="MobiDB-lite"/>
    </source>
</evidence>
<evidence type="ECO:0000256" key="14">
    <source>
        <dbReference type="ARBA" id="ARBA00023242"/>
    </source>
</evidence>
<feature type="region of interest" description="Disordered" evidence="18">
    <location>
        <begin position="603"/>
        <end position="632"/>
    </location>
</feature>
<evidence type="ECO:0000256" key="13">
    <source>
        <dbReference type="ARBA" id="ARBA00023212"/>
    </source>
</evidence>
<dbReference type="Pfam" id="PF08654">
    <property type="entry name" value="DASH_Dad2"/>
    <property type="match status" value="1"/>
</dbReference>
<keyword evidence="14" id="KW-0539">Nucleus</keyword>
<dbReference type="GO" id="GO:0044732">
    <property type="term" value="C:mitotic spindle pole body"/>
    <property type="evidence" value="ECO:0007669"/>
    <property type="project" value="TreeGrafter"/>
</dbReference>
<evidence type="ECO:0000256" key="12">
    <source>
        <dbReference type="ARBA" id="ARBA00022838"/>
    </source>
</evidence>
<dbReference type="PANTHER" id="PTHR28036:SF1">
    <property type="entry name" value="DASH COMPLEX SUBUNIT DAD2"/>
    <property type="match status" value="1"/>
</dbReference>
<keyword evidence="11" id="KW-0159">Chromosome partition</keyword>
<feature type="compositionally biased region" description="Low complexity" evidence="18">
    <location>
        <begin position="774"/>
        <end position="786"/>
    </location>
</feature>
<feature type="region of interest" description="Disordered" evidence="18">
    <location>
        <begin position="550"/>
        <end position="569"/>
    </location>
</feature>
<feature type="region of interest" description="Disordered" evidence="18">
    <location>
        <begin position="774"/>
        <end position="834"/>
    </location>
</feature>
<dbReference type="GO" id="GO:1990023">
    <property type="term" value="C:mitotic spindle midzone"/>
    <property type="evidence" value="ECO:0007669"/>
    <property type="project" value="TreeGrafter"/>
</dbReference>
<evidence type="ECO:0000256" key="15">
    <source>
        <dbReference type="ARBA" id="ARBA00023306"/>
    </source>
</evidence>
<keyword evidence="7" id="KW-0963">Cytoplasm</keyword>
<dbReference type="AlphaFoldDB" id="A0A9P5C0E1"/>
<evidence type="ECO:0000256" key="3">
    <source>
        <dbReference type="ARBA" id="ARBA00004629"/>
    </source>
</evidence>
<dbReference type="InterPro" id="IPR011043">
    <property type="entry name" value="Gal_Oxase/kelch_b-propeller"/>
</dbReference>
<dbReference type="GO" id="GO:0008608">
    <property type="term" value="P:attachment of spindle microtubules to kinetochore"/>
    <property type="evidence" value="ECO:0007669"/>
    <property type="project" value="TreeGrafter"/>
</dbReference>
<keyword evidence="8" id="KW-0132">Cell division</keyword>
<dbReference type="SUPFAM" id="SSF50965">
    <property type="entry name" value="Galactose oxidase, central domain"/>
    <property type="match status" value="1"/>
</dbReference>
<feature type="compositionally biased region" description="Basic and acidic residues" evidence="18">
    <location>
        <begin position="94"/>
        <end position="107"/>
    </location>
</feature>
<keyword evidence="16" id="KW-0137">Centromere</keyword>
<dbReference type="GO" id="GO:0051301">
    <property type="term" value="P:cell division"/>
    <property type="evidence" value="ECO:0007669"/>
    <property type="project" value="UniProtKB-KW"/>
</dbReference>
<accession>A0A9P5C0E1</accession>
<evidence type="ECO:0000256" key="2">
    <source>
        <dbReference type="ARBA" id="ARBA00004186"/>
    </source>
</evidence>
<keyword evidence="19" id="KW-0472">Membrane</keyword>
<dbReference type="OrthoDB" id="10251809at2759"/>
<evidence type="ECO:0000313" key="20">
    <source>
        <dbReference type="EMBL" id="KAF3039216.1"/>
    </source>
</evidence>
<keyword evidence="15" id="KW-0131">Cell cycle</keyword>
<keyword evidence="13" id="KW-0206">Cytoskeleton</keyword>
<feature type="region of interest" description="Disordered" evidence="18">
    <location>
        <begin position="1"/>
        <end position="24"/>
    </location>
</feature>
<feature type="region of interest" description="Disordered" evidence="18">
    <location>
        <begin position="647"/>
        <end position="698"/>
    </location>
</feature>
<reference evidence="20" key="1">
    <citation type="submission" date="2019-04" db="EMBL/GenBank/DDBJ databases">
        <title>Sequencing of skin fungus with MAO and IRED activity.</title>
        <authorList>
            <person name="Marsaioli A.J."/>
            <person name="Bonatto J.M.C."/>
            <person name="Reis Junior O."/>
        </authorList>
    </citation>
    <scope>NUCLEOTIDE SEQUENCE</scope>
    <source>
        <strain evidence="20">28M1</strain>
    </source>
</reference>
<evidence type="ECO:0000256" key="6">
    <source>
        <dbReference type="ARBA" id="ARBA00022454"/>
    </source>
</evidence>
<dbReference type="Pfam" id="PF24681">
    <property type="entry name" value="Kelch_KLHDC2_KLHL20_DRC7"/>
    <property type="match status" value="1"/>
</dbReference>
<dbReference type="EMBL" id="SWKV01000032">
    <property type="protein sequence ID" value="KAF3039216.1"/>
    <property type="molecule type" value="Genomic_DNA"/>
</dbReference>
<keyword evidence="9" id="KW-0493">Microtubule</keyword>
<organism evidence="20 21">
    <name type="scientific">Didymella heteroderae</name>
    <dbReference type="NCBI Taxonomy" id="1769908"/>
    <lineage>
        <taxon>Eukaryota</taxon>
        <taxon>Fungi</taxon>
        <taxon>Dikarya</taxon>
        <taxon>Ascomycota</taxon>
        <taxon>Pezizomycotina</taxon>
        <taxon>Dothideomycetes</taxon>
        <taxon>Pleosporomycetidae</taxon>
        <taxon>Pleosporales</taxon>
        <taxon>Pleosporineae</taxon>
        <taxon>Didymellaceae</taxon>
        <taxon>Didymella</taxon>
    </lineage>
</organism>
<dbReference type="PANTHER" id="PTHR28036">
    <property type="entry name" value="DASH COMPLEX SUBUNIT DAD2"/>
    <property type="match status" value="1"/>
</dbReference>
<evidence type="ECO:0000256" key="9">
    <source>
        <dbReference type="ARBA" id="ARBA00022701"/>
    </source>
</evidence>
<feature type="transmembrane region" description="Helical" evidence="19">
    <location>
        <begin position="571"/>
        <end position="596"/>
    </location>
</feature>
<evidence type="ECO:0000256" key="4">
    <source>
        <dbReference type="ARBA" id="ARBA00005501"/>
    </source>
</evidence>
<comment type="caution">
    <text evidence="20">The sequence shown here is derived from an EMBL/GenBank/DDBJ whole genome shotgun (WGS) entry which is preliminary data.</text>
</comment>
<dbReference type="GO" id="GO:0005874">
    <property type="term" value="C:microtubule"/>
    <property type="evidence" value="ECO:0007669"/>
    <property type="project" value="UniProtKB-KW"/>
</dbReference>
<name>A0A9P5C0E1_9PLEO</name>
<feature type="region of interest" description="Disordered" evidence="18">
    <location>
        <begin position="713"/>
        <end position="738"/>
    </location>
</feature>
<evidence type="ECO:0000256" key="19">
    <source>
        <dbReference type="SAM" id="Phobius"/>
    </source>
</evidence>
<sequence length="834" mass="89885">MSNFSRPMPSHLRGQSMGASQQSTFLQQKIADKKTELANLKDLQALSGGLADQMQMLADKLQTLSDGTEAVAAVLSNWHNVLRAINMASTMLPKPKEEDEAEARQESEPPLPQTLVRIPTQHAPAVIEQANAGAAAATDCRRWGHSTAQVDGRLYIDGGMIDWNTESVNYTNTALIFSDLSASTSYGLPYQYANLSKPAEIPSVSGGILWPDEVNKCLYQFGGAFTNGTPTDFGMWTYDVLLNQWNQTANKTSGASATSRVAYGAGTHIDGLGLGFYFGGYKNNQTDPTWTGPQLATSDLVRFDYTTGTLSNTSGPYDNVGRAEGQMVYLPVSDNGLLVYFGGIEDKGQNGTTLPANMSQIHMYDVQSSKWYTQTATGNIPEARRQFCAGVTWADDQSSYNIYLYGGYGFGGTLAYDDAYILSIPSFTWIKAFPADNSTGPYPHGGCSANVVNQDQMIIIGGWFPSNDPDFCDSPDVQGQHGMNLGYNGEKKALWDKYDPKLSTYFVPTPIISAIGGGPTGGATKTAPASWDSPDLAVYYTLQAPSVTRKPTRALPASTGTSSGSSNKSRVGAIAGGVVGGLAGLIAILCLILCCLHRKKKSKKQEDEQPAELPPPVELGVTAPPQELPATDMGKYVPVHHQQERYSPCSGVASLHSPHSAYAQQSSVSGSPPHTTPYGSPHGSNYAQPAYPSSLHARTPSYEHTQFPTMDIRYSHQSHPSPPSPAHPSYAPPTEAQLYYPPPREPTYQTPIISPVTYSGHESLQYHDNVASPLSAPPASTIPTPTQFYARPAPVPGDTQSGYARPPNDDGTYGDSLEPQRRPKYGRFVEVDHT</sequence>